<dbReference type="Proteomes" id="UP000267464">
    <property type="component" value="Unassembled WGS sequence"/>
</dbReference>
<dbReference type="RefSeq" id="WP_124543692.1">
    <property type="nucleotide sequence ID" value="NZ_QUSW01000011.1"/>
</dbReference>
<organism evidence="2 3">
    <name type="scientific">Piscinibacter terrae</name>
    <dbReference type="NCBI Taxonomy" id="2496871"/>
    <lineage>
        <taxon>Bacteria</taxon>
        <taxon>Pseudomonadati</taxon>
        <taxon>Pseudomonadota</taxon>
        <taxon>Betaproteobacteria</taxon>
        <taxon>Burkholderiales</taxon>
        <taxon>Sphaerotilaceae</taxon>
        <taxon>Piscinibacter</taxon>
    </lineage>
</organism>
<gene>
    <name evidence="2" type="ORF">DZC73_27895</name>
</gene>
<feature type="coiled-coil region" evidence="1">
    <location>
        <begin position="77"/>
        <end position="111"/>
    </location>
</feature>
<reference evidence="2 3" key="2">
    <citation type="submission" date="2018-12" db="EMBL/GenBank/DDBJ databases">
        <title>Rhizobacter gummiphilus sp. nov., a rubber-degrading bacterium isolated from the soil of a botanical garden in Japan.</title>
        <authorList>
            <person name="Shunsuke S.S."/>
        </authorList>
    </citation>
    <scope>NUCLEOTIDE SEQUENCE [LARGE SCALE GENOMIC DNA]</scope>
    <source>
        <strain evidence="2 3">S-16</strain>
    </source>
</reference>
<protein>
    <submittedName>
        <fullName evidence="2">Uncharacterized protein</fullName>
    </submittedName>
</protein>
<dbReference type="EMBL" id="QUSW01000011">
    <property type="protein sequence ID" value="RQP21324.1"/>
    <property type="molecule type" value="Genomic_DNA"/>
</dbReference>
<evidence type="ECO:0000313" key="3">
    <source>
        <dbReference type="Proteomes" id="UP000267464"/>
    </source>
</evidence>
<reference evidence="2 3" key="1">
    <citation type="submission" date="2018-08" db="EMBL/GenBank/DDBJ databases">
        <authorList>
            <person name="Khan S.A."/>
            <person name="Jeon C.O."/>
            <person name="Chun B.H."/>
            <person name="Jeong S.E."/>
        </authorList>
    </citation>
    <scope>NUCLEOTIDE SEQUENCE [LARGE SCALE GENOMIC DNA]</scope>
    <source>
        <strain evidence="2 3">S-16</strain>
    </source>
</reference>
<keyword evidence="1" id="KW-0175">Coiled coil</keyword>
<proteinExistence type="predicted"/>
<comment type="caution">
    <text evidence="2">The sequence shown here is derived from an EMBL/GenBank/DDBJ whole genome shotgun (WGS) entry which is preliminary data.</text>
</comment>
<keyword evidence="3" id="KW-1185">Reference proteome</keyword>
<accession>A0A3N7HH20</accession>
<evidence type="ECO:0000256" key="1">
    <source>
        <dbReference type="SAM" id="Coils"/>
    </source>
</evidence>
<evidence type="ECO:0000313" key="2">
    <source>
        <dbReference type="EMBL" id="RQP21324.1"/>
    </source>
</evidence>
<sequence>MKAPRLRSLLPVHSARERRAQREVNERSDAHDRAQAAQQLALRALAELEESIHRALTLALEGGMMRAGEAHAAIEQAALAERELPRALAKLQAAQAKTQQALDAVQDARRAHASTVRNNHKMRETCARQDTLHQTWHAQALEQQTDEDYMLTWQAGQIPRRST</sequence>
<name>A0A3N7HH20_9BURK</name>
<dbReference type="AlphaFoldDB" id="A0A3N7HH20"/>